<evidence type="ECO:0000313" key="2">
    <source>
        <dbReference type="Proteomes" id="UP001596147"/>
    </source>
</evidence>
<dbReference type="Proteomes" id="UP001596147">
    <property type="component" value="Unassembled WGS sequence"/>
</dbReference>
<gene>
    <name evidence="1" type="ORF">ACFPM4_01105</name>
</gene>
<reference evidence="2" key="1">
    <citation type="journal article" date="2019" name="Int. J. Syst. Evol. Microbiol.">
        <title>The Global Catalogue of Microorganisms (GCM) 10K type strain sequencing project: providing services to taxonomists for standard genome sequencing and annotation.</title>
        <authorList>
            <consortium name="The Broad Institute Genomics Platform"/>
            <consortium name="The Broad Institute Genome Sequencing Center for Infectious Disease"/>
            <person name="Wu L."/>
            <person name="Ma J."/>
        </authorList>
    </citation>
    <scope>NUCLEOTIDE SEQUENCE [LARGE SCALE GENOMIC DNA]</scope>
    <source>
        <strain evidence="2">CGMCC 1.12237</strain>
    </source>
</reference>
<name>A0ABW0LEZ2_9BACI</name>
<dbReference type="InterPro" id="IPR025616">
    <property type="entry name" value="YpjP"/>
</dbReference>
<comment type="caution">
    <text evidence="1">The sequence shown here is derived from an EMBL/GenBank/DDBJ whole genome shotgun (WGS) entry which is preliminary data.</text>
</comment>
<proteinExistence type="predicted"/>
<evidence type="ECO:0000313" key="1">
    <source>
        <dbReference type="EMBL" id="MFC5463343.1"/>
    </source>
</evidence>
<organism evidence="1 2">
    <name type="scientific">Lederbergia graminis</name>
    <dbReference type="NCBI Taxonomy" id="735518"/>
    <lineage>
        <taxon>Bacteria</taxon>
        <taxon>Bacillati</taxon>
        <taxon>Bacillota</taxon>
        <taxon>Bacilli</taxon>
        <taxon>Bacillales</taxon>
        <taxon>Bacillaceae</taxon>
        <taxon>Lederbergia</taxon>
    </lineage>
</organism>
<dbReference type="RefSeq" id="WP_144919876.1">
    <property type="nucleotide sequence ID" value="NZ_JBHSMC010000001.1"/>
</dbReference>
<sequence>MKLWLRKSLIVVVSILTFGVVTPSHALWSNNQDLHKSPHRDESSNVNSTANVTVHADFVEESIKTSKEQFIAMMTSEAERQSILKFGPKITRVIEDEFRDIILPKIEQAIEMTVEQFPEASLERLAITEKPAGGISEKIFHIYETETNKDIIRFHVRRDKPPLEGYTFNFHYHTYHDQFQTHYALGDIYWDKNTPPKWQTV</sequence>
<dbReference type="Pfam" id="PF14005">
    <property type="entry name" value="YpjP"/>
    <property type="match status" value="1"/>
</dbReference>
<accession>A0ABW0LEZ2</accession>
<keyword evidence="2" id="KW-1185">Reference proteome</keyword>
<dbReference type="EMBL" id="JBHSMC010000001">
    <property type="protein sequence ID" value="MFC5463343.1"/>
    <property type="molecule type" value="Genomic_DNA"/>
</dbReference>
<protein>
    <submittedName>
        <fullName evidence="1">YpjP family protein</fullName>
    </submittedName>
</protein>